<keyword evidence="3" id="KW-0472">Membrane</keyword>
<gene>
    <name evidence="4" type="ORF">CVLEPA_LOCUS1120</name>
</gene>
<dbReference type="PANTHER" id="PTHR24291:SF201">
    <property type="entry name" value="CYTOCHROME P450, FAMILY 4, SUBFAMILY B, POLYPEPTIDE 7"/>
    <property type="match status" value="1"/>
</dbReference>
<dbReference type="InterPro" id="IPR017972">
    <property type="entry name" value="Cyt_P450_CS"/>
</dbReference>
<evidence type="ECO:0000256" key="3">
    <source>
        <dbReference type="SAM" id="Phobius"/>
    </source>
</evidence>
<keyword evidence="2" id="KW-0349">Heme</keyword>
<dbReference type="InterPro" id="IPR002401">
    <property type="entry name" value="Cyt_P450_E_grp-I"/>
</dbReference>
<dbReference type="PROSITE" id="PS00086">
    <property type="entry name" value="CYTOCHROME_P450"/>
    <property type="match status" value="1"/>
</dbReference>
<evidence type="ECO:0000313" key="5">
    <source>
        <dbReference type="Proteomes" id="UP001642483"/>
    </source>
</evidence>
<dbReference type="Proteomes" id="UP001642483">
    <property type="component" value="Unassembled WGS sequence"/>
</dbReference>
<evidence type="ECO:0000256" key="2">
    <source>
        <dbReference type="RuleBase" id="RU000461"/>
    </source>
</evidence>
<keyword evidence="2" id="KW-0479">Metal-binding</keyword>
<dbReference type="InterPro" id="IPR001128">
    <property type="entry name" value="Cyt_P450"/>
</dbReference>
<dbReference type="SUPFAM" id="SSF48264">
    <property type="entry name" value="Cytochrome P450"/>
    <property type="match status" value="1"/>
</dbReference>
<proteinExistence type="inferred from homology"/>
<sequence>MTVSSVLFADGFVFSTLLADLLTLAALGYIAAAMAPIGKYMAKFHYTAKIVGGPKSHWLLGDTAKYGYTHQGLMNSLERIKEFPAICTQYMGWWGHVQVYHPDCIKEILARSYPKAFMYKLMLGPLLRNGVLISEGDYWKRHRRLLTPIFHFDILKAHVDVFSANSSSILELCELKSKSGISFDITSPLADLSFSNMMECVMSKKVTKDAEENWVYIQALKELSYLVFKRFTTPYLWPPALFFLSKEGKKFKKLTKEVEDEAFKLISERREILLRQNSLECNPEDEVMINQETGSAFTFRKRKGKIADFLDILIQTKDQEGKGLSDEEINEEVITFFSAGHETVSNGLVWTLYFLAKYPEHQSLCREEIRNVLGDQNNLTSSNMSKLPYLTQCIKESMRMCPPLHLVGRCISEDVTVSHRYNEFKETKIPKGTNVAVNIWALHHHPDIWKNPEVFDPSRFSVEKSHERSPYAFVPFGAGPRNCIGQHFGMQQMKVVLALMLRNYEFLLDTSYPNPSLVPAIVIQPDGGVHLFARKV</sequence>
<name>A0ABP0EXC5_CLALP</name>
<keyword evidence="2" id="KW-0503">Monooxygenase</keyword>
<dbReference type="EMBL" id="CAWYQH010000001">
    <property type="protein sequence ID" value="CAK8672128.1"/>
    <property type="molecule type" value="Genomic_DNA"/>
</dbReference>
<dbReference type="Pfam" id="PF00067">
    <property type="entry name" value="p450"/>
    <property type="match status" value="1"/>
</dbReference>
<keyword evidence="2" id="KW-0408">Iron</keyword>
<dbReference type="InterPro" id="IPR050196">
    <property type="entry name" value="Cytochrome_P450_Monoox"/>
</dbReference>
<dbReference type="InterPro" id="IPR036396">
    <property type="entry name" value="Cyt_P450_sf"/>
</dbReference>
<keyword evidence="5" id="KW-1185">Reference proteome</keyword>
<organism evidence="4 5">
    <name type="scientific">Clavelina lepadiformis</name>
    <name type="common">Light-bulb sea squirt</name>
    <name type="synonym">Ascidia lepadiformis</name>
    <dbReference type="NCBI Taxonomy" id="159417"/>
    <lineage>
        <taxon>Eukaryota</taxon>
        <taxon>Metazoa</taxon>
        <taxon>Chordata</taxon>
        <taxon>Tunicata</taxon>
        <taxon>Ascidiacea</taxon>
        <taxon>Aplousobranchia</taxon>
        <taxon>Clavelinidae</taxon>
        <taxon>Clavelina</taxon>
    </lineage>
</organism>
<dbReference type="PANTHER" id="PTHR24291">
    <property type="entry name" value="CYTOCHROME P450 FAMILY 4"/>
    <property type="match status" value="1"/>
</dbReference>
<evidence type="ECO:0000256" key="1">
    <source>
        <dbReference type="ARBA" id="ARBA00010617"/>
    </source>
</evidence>
<dbReference type="PRINTS" id="PR00463">
    <property type="entry name" value="EP450I"/>
</dbReference>
<accession>A0ABP0EXC5</accession>
<evidence type="ECO:0008006" key="6">
    <source>
        <dbReference type="Google" id="ProtNLM"/>
    </source>
</evidence>
<keyword evidence="3" id="KW-0812">Transmembrane</keyword>
<reference evidence="4 5" key="1">
    <citation type="submission" date="2024-02" db="EMBL/GenBank/DDBJ databases">
        <authorList>
            <person name="Daric V."/>
            <person name="Darras S."/>
        </authorList>
    </citation>
    <scope>NUCLEOTIDE SEQUENCE [LARGE SCALE GENOMIC DNA]</scope>
</reference>
<protein>
    <recommendedName>
        <fullName evidence="6">Cytochrome P450</fullName>
    </recommendedName>
</protein>
<feature type="transmembrane region" description="Helical" evidence="3">
    <location>
        <begin position="12"/>
        <end position="35"/>
    </location>
</feature>
<keyword evidence="2" id="KW-0560">Oxidoreductase</keyword>
<keyword evidence="3" id="KW-1133">Transmembrane helix</keyword>
<evidence type="ECO:0000313" key="4">
    <source>
        <dbReference type="EMBL" id="CAK8672128.1"/>
    </source>
</evidence>
<dbReference type="Gene3D" id="1.10.630.10">
    <property type="entry name" value="Cytochrome P450"/>
    <property type="match status" value="1"/>
</dbReference>
<dbReference type="PRINTS" id="PR00385">
    <property type="entry name" value="P450"/>
</dbReference>
<comment type="similarity">
    <text evidence="1 2">Belongs to the cytochrome P450 family.</text>
</comment>
<comment type="caution">
    <text evidence="4">The sequence shown here is derived from an EMBL/GenBank/DDBJ whole genome shotgun (WGS) entry which is preliminary data.</text>
</comment>